<proteinExistence type="predicted"/>
<organism evidence="1">
    <name type="scientific">Siphoviridae sp. ctevH2</name>
    <dbReference type="NCBI Taxonomy" id="2825593"/>
    <lineage>
        <taxon>Viruses</taxon>
        <taxon>Duplodnaviria</taxon>
        <taxon>Heunggongvirae</taxon>
        <taxon>Uroviricota</taxon>
        <taxon>Caudoviricetes</taxon>
    </lineage>
</organism>
<protein>
    <submittedName>
        <fullName evidence="1">Uncharacterized protein</fullName>
    </submittedName>
</protein>
<reference evidence="1" key="1">
    <citation type="journal article" date="2021" name="Proc. Natl. Acad. Sci. U.S.A.">
        <title>A Catalog of Tens of Thousands of Viruses from Human Metagenomes Reveals Hidden Associations with Chronic Diseases.</title>
        <authorList>
            <person name="Tisza M.J."/>
            <person name="Buck C.B."/>
        </authorList>
    </citation>
    <scope>NUCLEOTIDE SEQUENCE</scope>
    <source>
        <strain evidence="1">CtevH2</strain>
    </source>
</reference>
<dbReference type="EMBL" id="BK016056">
    <property type="protein sequence ID" value="DAF91536.1"/>
    <property type="molecule type" value="Genomic_DNA"/>
</dbReference>
<sequence length="36" mass="3888">MGCDSWEFSVYSRICVQILIVRGHHGADPLSPAAAT</sequence>
<name>A0A8S5UAP1_9CAUD</name>
<accession>A0A8S5UAP1</accession>
<evidence type="ECO:0000313" key="1">
    <source>
        <dbReference type="EMBL" id="DAF91536.1"/>
    </source>
</evidence>